<dbReference type="STRING" id="1093900.A0A507BIT5"/>
<feature type="compositionally biased region" description="Acidic residues" evidence="1">
    <location>
        <begin position="476"/>
        <end position="489"/>
    </location>
</feature>
<feature type="region of interest" description="Disordered" evidence="1">
    <location>
        <begin position="527"/>
        <end position="1094"/>
    </location>
</feature>
<reference evidence="2 3" key="1">
    <citation type="submission" date="2019-06" db="EMBL/GenBank/DDBJ databases">
        <title>Draft genome sequence of the filamentous fungus Phialemoniopsis curvata isolated from diesel fuel.</title>
        <authorList>
            <person name="Varaljay V.A."/>
            <person name="Lyon W.J."/>
            <person name="Crouch A.L."/>
            <person name="Drake C.E."/>
            <person name="Hollomon J.M."/>
            <person name="Nadeau L.J."/>
            <person name="Nunn H.S."/>
            <person name="Stevenson B.S."/>
            <person name="Bojanowski C.L."/>
            <person name="Crookes-Goodson W.J."/>
        </authorList>
    </citation>
    <scope>NUCLEOTIDE SEQUENCE [LARGE SCALE GENOMIC DNA]</scope>
    <source>
        <strain evidence="2 3">D216</strain>
    </source>
</reference>
<feature type="compositionally biased region" description="Polar residues" evidence="1">
    <location>
        <begin position="1123"/>
        <end position="1152"/>
    </location>
</feature>
<protein>
    <recommendedName>
        <fullName evidence="4">Flo11</fullName>
    </recommendedName>
</protein>
<feature type="compositionally biased region" description="Polar residues" evidence="1">
    <location>
        <begin position="885"/>
        <end position="896"/>
    </location>
</feature>
<accession>A0A507BIT5</accession>
<feature type="compositionally biased region" description="Basic and acidic residues" evidence="1">
    <location>
        <begin position="535"/>
        <end position="552"/>
    </location>
</feature>
<feature type="compositionally biased region" description="Low complexity" evidence="1">
    <location>
        <begin position="1289"/>
        <end position="1301"/>
    </location>
</feature>
<feature type="compositionally biased region" description="Basic and acidic residues" evidence="1">
    <location>
        <begin position="898"/>
        <end position="909"/>
    </location>
</feature>
<feature type="compositionally biased region" description="Polar residues" evidence="1">
    <location>
        <begin position="494"/>
        <end position="504"/>
    </location>
</feature>
<dbReference type="GO" id="GO:0046982">
    <property type="term" value="F:protein heterodimerization activity"/>
    <property type="evidence" value="ECO:0007669"/>
    <property type="project" value="InterPro"/>
</dbReference>
<dbReference type="InParanoid" id="A0A507BIT5"/>
<feature type="region of interest" description="Disordered" evidence="1">
    <location>
        <begin position="1123"/>
        <end position="1431"/>
    </location>
</feature>
<evidence type="ECO:0000313" key="2">
    <source>
        <dbReference type="EMBL" id="TPX16931.1"/>
    </source>
</evidence>
<feature type="compositionally biased region" description="Low complexity" evidence="1">
    <location>
        <begin position="572"/>
        <end position="591"/>
    </location>
</feature>
<feature type="compositionally biased region" description="Basic and acidic residues" evidence="1">
    <location>
        <begin position="1057"/>
        <end position="1077"/>
    </location>
</feature>
<feature type="compositionally biased region" description="Polar residues" evidence="1">
    <location>
        <begin position="31"/>
        <end position="44"/>
    </location>
</feature>
<feature type="compositionally biased region" description="Polar residues" evidence="1">
    <location>
        <begin position="1"/>
        <end position="19"/>
    </location>
</feature>
<feature type="compositionally biased region" description="Basic and acidic residues" evidence="1">
    <location>
        <begin position="767"/>
        <end position="776"/>
    </location>
</feature>
<dbReference type="Proteomes" id="UP000319257">
    <property type="component" value="Unassembled WGS sequence"/>
</dbReference>
<comment type="caution">
    <text evidence="2">The sequence shown here is derived from an EMBL/GenBank/DDBJ whole genome shotgun (WGS) entry which is preliminary data.</text>
</comment>
<evidence type="ECO:0000313" key="3">
    <source>
        <dbReference type="Proteomes" id="UP000319257"/>
    </source>
</evidence>
<feature type="compositionally biased region" description="Polar residues" evidence="1">
    <location>
        <begin position="642"/>
        <end position="652"/>
    </location>
</feature>
<keyword evidence="3" id="KW-1185">Reference proteome</keyword>
<gene>
    <name evidence="2" type="ORF">E0L32_003493</name>
</gene>
<feature type="compositionally biased region" description="Basic residues" evidence="1">
    <location>
        <begin position="1421"/>
        <end position="1431"/>
    </location>
</feature>
<feature type="compositionally biased region" description="Acidic residues" evidence="1">
    <location>
        <begin position="556"/>
        <end position="565"/>
    </location>
</feature>
<feature type="compositionally biased region" description="Basic and acidic residues" evidence="1">
    <location>
        <begin position="920"/>
        <end position="933"/>
    </location>
</feature>
<feature type="compositionally biased region" description="Low complexity" evidence="1">
    <location>
        <begin position="1322"/>
        <end position="1343"/>
    </location>
</feature>
<feature type="compositionally biased region" description="Polar residues" evidence="1">
    <location>
        <begin position="353"/>
        <end position="363"/>
    </location>
</feature>
<feature type="compositionally biased region" description="Basic and acidic residues" evidence="1">
    <location>
        <begin position="708"/>
        <end position="718"/>
    </location>
</feature>
<feature type="compositionally biased region" description="Polar residues" evidence="1">
    <location>
        <begin position="454"/>
        <end position="464"/>
    </location>
</feature>
<proteinExistence type="predicted"/>
<dbReference type="InterPro" id="IPR009072">
    <property type="entry name" value="Histone-fold"/>
</dbReference>
<feature type="compositionally biased region" description="Low complexity" evidence="1">
    <location>
        <begin position="1028"/>
        <end position="1051"/>
    </location>
</feature>
<feature type="compositionally biased region" description="Basic and acidic residues" evidence="1">
    <location>
        <begin position="872"/>
        <end position="881"/>
    </location>
</feature>
<evidence type="ECO:0008006" key="4">
    <source>
        <dbReference type="Google" id="ProtNLM"/>
    </source>
</evidence>
<feature type="region of interest" description="Disordered" evidence="1">
    <location>
        <begin position="331"/>
        <end position="369"/>
    </location>
</feature>
<dbReference type="GeneID" id="41970940"/>
<feature type="compositionally biased region" description="Polar residues" evidence="1">
    <location>
        <begin position="430"/>
        <end position="441"/>
    </location>
</feature>
<dbReference type="OrthoDB" id="5382203at2759"/>
<feature type="compositionally biased region" description="Polar residues" evidence="1">
    <location>
        <begin position="749"/>
        <end position="762"/>
    </location>
</feature>
<feature type="region of interest" description="Disordered" evidence="1">
    <location>
        <begin position="1"/>
        <end position="47"/>
    </location>
</feature>
<dbReference type="RefSeq" id="XP_030998642.1">
    <property type="nucleotide sequence ID" value="XM_031137800.1"/>
</dbReference>
<name>A0A507BIT5_9PEZI</name>
<feature type="region of interest" description="Disordered" evidence="1">
    <location>
        <begin position="430"/>
        <end position="514"/>
    </location>
</feature>
<dbReference type="Gene3D" id="1.10.20.10">
    <property type="entry name" value="Histone, subunit A"/>
    <property type="match status" value="1"/>
</dbReference>
<dbReference type="EMBL" id="SKBQ01000015">
    <property type="protein sequence ID" value="TPX16931.1"/>
    <property type="molecule type" value="Genomic_DNA"/>
</dbReference>
<sequence>MTVPSATNSAMSSRTSSGVISPPQKVRSRAPSMSSDRPSTTAHSLMSPPLSVSPEAAFIAASAASQIVTNDHDSHADAWYDQHGLEPSGETASVSPAALQLVNNFLDQLLFNFLSVSRATTLTALRPAVSEVLKPKLAKDAINQADEELREYLGGGDDEDIVPTNSAQSPRDWDLELVWKRTRLRCMVYSSLGDMEEEDEDYHMEQEHLGGFDDEQFAETVSPAVAIFLTSILEFMGEQALIVAGQAAYHRMRAKYEKDLKEGARSPAEVADRIVLEELDMERVALDRTLGRLWRAWKKRIRSPAPEISSFARAMSRDSLRASALSHARQGSISMSADNVVPETVPEKAPAPESQSSDTTQGSEPVEEEPLEEYLRAAAIPIPVGDREIAEILIPGLAYYSDDEEEVEEDGEPHSVRPKSMMIMSQTTFQDLPTPTTSQPHTPLLGPSRKRANSLPTPASSPYKSRSLDPMNAEGPEPEVAEEQAEERDDASPATITPAETQAQPLAFNEEYEVEGAKEMSARVVPAIQTAHVGSPERKGAGDVEEHTEIRASLDGVDDFDEFAEEPQILTSARVSMSGRSSSPSASEGGRPLSINPLLPTRSGSVHSLKIIEVQSPRSPNPINPISRSRGSSFDTTEHKSGNVSRASSISVNERRKTAELVPNARASMMARSPTSESISEAEEVAEPIQPLAAVAPSAPEPATKAAPESKRAPRPESVEASVRDAQPIFGSAATRPISPPRSPAKPTTKVTILSSTTSNGTFFIDEPPRVPEKAPRQVKPPSPPLPERSSSRQSPITKRPVEITAAMAFAPLDRPRTRNGSPDPTPAERSSPARSLERPPSMRPHHGAGSSISSTNKFRNVRASEDSTAMRPEDVARNFEELIQSDQTIQYTLTPESMRDIDSTRSLHNESPVVTTKSRKSEDAKQNSDRSRSSSVNRPADVKRTASVSRAFGLTSHPVPQGQAAPRLNGPVPRAPPNMPSSGRANGPQARDAKVPGESLKDLAEFIRATGPTGVEAENPRMNGANRAAPSRSGSAQSPSSQSKTSLSSANRPRYQARDATVDYKDDNSDLIDFIRRGPPSTANNPRIPRTVAPFRTTMDSDQLQAAVGGKAVDATLPPIRNSTAATSVNTPSVQSSINSSSALLKNSQGNNPGGGNAFDSDMPMPQRKTRRVRDPYAIDFSDEEEAEDEDGDLFDARPPPKKPQRQEESLMDFLRNVPPPPEPAPSRLEQQMRQVPKKKASAPSLIMARFARRESGSHASSSGKYGSGGGETSPGMPPQTASRSLNSRAGTASGSGARGYVPIQVNMPASLERFLPGGNSPRAASTPSPSLSLSQHQQQSPGLVPPSRSSSRTLMKRYEPRDAHGPGVHRSATSDLADFLKNSGPPEGFAGGGGGGPMRSPREDEVSGNAGGSFSRRMFGARRKKSSLA</sequence>
<evidence type="ECO:0000256" key="1">
    <source>
        <dbReference type="SAM" id="MobiDB-lite"/>
    </source>
</evidence>
<organism evidence="2 3">
    <name type="scientific">Thyridium curvatum</name>
    <dbReference type="NCBI Taxonomy" id="1093900"/>
    <lineage>
        <taxon>Eukaryota</taxon>
        <taxon>Fungi</taxon>
        <taxon>Dikarya</taxon>
        <taxon>Ascomycota</taxon>
        <taxon>Pezizomycotina</taxon>
        <taxon>Sordariomycetes</taxon>
        <taxon>Sordariomycetidae</taxon>
        <taxon>Thyridiales</taxon>
        <taxon>Thyridiaceae</taxon>
        <taxon>Thyridium</taxon>
    </lineage>
</organism>
<feature type="compositionally biased region" description="Basic and acidic residues" evidence="1">
    <location>
        <begin position="992"/>
        <end position="1006"/>
    </location>
</feature>
<feature type="compositionally biased region" description="Acidic residues" evidence="1">
    <location>
        <begin position="1182"/>
        <end position="1195"/>
    </location>
</feature>